<evidence type="ECO:0000313" key="1">
    <source>
        <dbReference type="EMBL" id="KAI6082964.1"/>
    </source>
</evidence>
<protein>
    <submittedName>
        <fullName evidence="1">Multidrug transporter</fullName>
    </submittedName>
</protein>
<organism evidence="1 2">
    <name type="scientific">Hypoxylon rubiginosum</name>
    <dbReference type="NCBI Taxonomy" id="110542"/>
    <lineage>
        <taxon>Eukaryota</taxon>
        <taxon>Fungi</taxon>
        <taxon>Dikarya</taxon>
        <taxon>Ascomycota</taxon>
        <taxon>Pezizomycotina</taxon>
        <taxon>Sordariomycetes</taxon>
        <taxon>Xylariomycetidae</taxon>
        <taxon>Xylariales</taxon>
        <taxon>Hypoxylaceae</taxon>
        <taxon>Hypoxylon</taxon>
    </lineage>
</organism>
<dbReference type="EMBL" id="MU394360">
    <property type="protein sequence ID" value="KAI6082964.1"/>
    <property type="molecule type" value="Genomic_DNA"/>
</dbReference>
<dbReference type="Proteomes" id="UP001497680">
    <property type="component" value="Unassembled WGS sequence"/>
</dbReference>
<name>A0ACC0CRF0_9PEZI</name>
<proteinExistence type="predicted"/>
<gene>
    <name evidence="1" type="ORF">F4821DRAFT_272119</name>
</gene>
<accession>A0ACC0CRF0</accession>
<comment type="caution">
    <text evidence="1">The sequence shown here is derived from an EMBL/GenBank/DDBJ whole genome shotgun (WGS) entry which is preliminary data.</text>
</comment>
<sequence>MALGTQVAEAPPQIVLPDDFRTAIKAADCGDSLAMEWSSRRKWLALTIIFLVQVSMNLNTTLYSNGISAISHEYGVSPFAVRWGGAASFLIAYAFGCELWAPWSEEYGRWRVLQGSLFLVNCWAILVALAPSWVGHVVGRVLGGLSSAGGSVTLAMVSDMFANDDPMFQHATSFIVLSSVGGSIIGPIIGGFIEKYCAWRWCIWVQVIFGFFVQALHFGFVKETRAPVIMDKVAKSRRKSGQNPYLFGPNEMSEKSRITAKEVVQIWYRPFQMFVKEPIVLCLSLLSGFSDALIFMMVQCFGFVYWQWGFNSIELGLSFIPIGLGYLIGAAIFYFFIQRNVHAREKNPACENAQYESRLKPLLYLGPLLPMGLLVFAFTAAWSDTRIHWVYSMIASCMIGIANYAIYMATIDYVLRAYGPYSASATGGNGFARDFLAGILTPYAIPMVSRTITSFPLTTMANTQIIRYEKMTIFMATILLFAIAIVLYGAVLIVFWKGPWLRRHSKFAQDIAQAEEDQDSAAAAIDDADADDREPYSSTGRGGASLNHQLLFLPAESLPGSRAALHLQRPQAARQISEVSHVSLSSRPRVGPRQTSEASHASLNRPQVSQRQVSESSYVSSLSRPHVGQRQTSTTSVTPSRRHRKKPEKPEKPEQPVLAEDIWDAAERARRVARANAAHAKDCAKANGSCMCVGKNIAGCNCGKGEAQRNSDPTSVNEVEDAPQQSSENAPARARAHEMASSDKTGPKETRCSL</sequence>
<keyword evidence="2" id="KW-1185">Reference proteome</keyword>
<evidence type="ECO:0000313" key="2">
    <source>
        <dbReference type="Proteomes" id="UP001497680"/>
    </source>
</evidence>
<reference evidence="1 2" key="1">
    <citation type="journal article" date="2022" name="New Phytol.">
        <title>Ecological generalism drives hyperdiversity of secondary metabolite gene clusters in xylarialean endophytes.</title>
        <authorList>
            <person name="Franco M.E.E."/>
            <person name="Wisecaver J.H."/>
            <person name="Arnold A.E."/>
            <person name="Ju Y.M."/>
            <person name="Slot J.C."/>
            <person name="Ahrendt S."/>
            <person name="Moore L.P."/>
            <person name="Eastman K.E."/>
            <person name="Scott K."/>
            <person name="Konkel Z."/>
            <person name="Mondo S.J."/>
            <person name="Kuo A."/>
            <person name="Hayes R.D."/>
            <person name="Haridas S."/>
            <person name="Andreopoulos B."/>
            <person name="Riley R."/>
            <person name="LaButti K."/>
            <person name="Pangilinan J."/>
            <person name="Lipzen A."/>
            <person name="Amirebrahimi M."/>
            <person name="Yan J."/>
            <person name="Adam C."/>
            <person name="Keymanesh K."/>
            <person name="Ng V."/>
            <person name="Louie K."/>
            <person name="Northen T."/>
            <person name="Drula E."/>
            <person name="Henrissat B."/>
            <person name="Hsieh H.M."/>
            <person name="Youens-Clark K."/>
            <person name="Lutzoni F."/>
            <person name="Miadlikowska J."/>
            <person name="Eastwood D.C."/>
            <person name="Hamelin R.C."/>
            <person name="Grigoriev I.V."/>
            <person name="U'Ren J.M."/>
        </authorList>
    </citation>
    <scope>NUCLEOTIDE SEQUENCE [LARGE SCALE GENOMIC DNA]</scope>
    <source>
        <strain evidence="1 2">ER1909</strain>
    </source>
</reference>